<keyword evidence="2" id="KW-0808">Transferase</keyword>
<evidence type="ECO:0000313" key="9">
    <source>
        <dbReference type="Proteomes" id="UP000799770"/>
    </source>
</evidence>
<dbReference type="SMART" id="SM00220">
    <property type="entry name" value="S_TKc"/>
    <property type="match status" value="1"/>
</dbReference>
<dbReference type="PROSITE" id="PS00108">
    <property type="entry name" value="PROTEIN_KINASE_ST"/>
    <property type="match status" value="1"/>
</dbReference>
<sequence>MTTSLEDVLERTLQCLKSEQGQSIKIQKGSQGSVTGPLMLNGKKVALKVYDYVDSPYVSKVIEDFQRECENLKTLSHPSIVRIIDFDHSPSSHAAYLRMEWASTELSDKGGAIDLNDIICSRDGLRGQPVKSHLPESFIWHTLFHLSAALVLCHYGIEVHRKQSIENTDANRVLSRLMEDPTPDLVDLSRKHPTITWNTEQISFSVRKQHEPIVHRDIKPRNVLLSDPPSEGHDKHWRPQITLDQNTLLSVYPIVLLGDFGLSAPVSVAQTRGIGSYGFRAPEVPIAPHRPGEAEFRWTGSCDIYSMGATLWSLMTLRPPPEDTTNIDWELPSVYSWELRNLISQCHAYDPASRPTAVDLLDACIHRAYWNETYVSPYGILIRPDFQCTIQRSWNEVLRQLRMGRETVNTVKHTESVVSDNFAALMKKPSGNSLSIFIAGAYQHHIFGRKLPPRTRKRPRLPKKPKVVIQQMGSDDTPPHVSNDGMHVEKDEETPKGILLEHPVSKAEYTASIQKE</sequence>
<dbReference type="Pfam" id="PF00069">
    <property type="entry name" value="Pkinase"/>
    <property type="match status" value="1"/>
</dbReference>
<feature type="region of interest" description="Disordered" evidence="6">
    <location>
        <begin position="452"/>
        <end position="516"/>
    </location>
</feature>
<feature type="compositionally biased region" description="Basic and acidic residues" evidence="6">
    <location>
        <begin position="486"/>
        <end position="495"/>
    </location>
</feature>
<evidence type="ECO:0000256" key="4">
    <source>
        <dbReference type="ARBA" id="ARBA00022777"/>
    </source>
</evidence>
<evidence type="ECO:0000259" key="7">
    <source>
        <dbReference type="PROSITE" id="PS50011"/>
    </source>
</evidence>
<keyword evidence="5" id="KW-0067">ATP-binding</keyword>
<dbReference type="OrthoDB" id="310217at2759"/>
<dbReference type="AlphaFoldDB" id="A0A6A5ZXU6"/>
<evidence type="ECO:0000256" key="2">
    <source>
        <dbReference type="ARBA" id="ARBA00022679"/>
    </source>
</evidence>
<gene>
    <name evidence="8" type="ORF">BDV96DRAFT_639678</name>
</gene>
<evidence type="ECO:0000256" key="3">
    <source>
        <dbReference type="ARBA" id="ARBA00022741"/>
    </source>
</evidence>
<dbReference type="EC" id="2.7.11.1" evidence="1"/>
<evidence type="ECO:0000313" key="8">
    <source>
        <dbReference type="EMBL" id="KAF2123131.1"/>
    </source>
</evidence>
<evidence type="ECO:0000256" key="5">
    <source>
        <dbReference type="ARBA" id="ARBA00022840"/>
    </source>
</evidence>
<evidence type="ECO:0000256" key="6">
    <source>
        <dbReference type="SAM" id="MobiDB-lite"/>
    </source>
</evidence>
<reference evidence="8" key="1">
    <citation type="journal article" date="2020" name="Stud. Mycol.">
        <title>101 Dothideomycetes genomes: a test case for predicting lifestyles and emergence of pathogens.</title>
        <authorList>
            <person name="Haridas S."/>
            <person name="Albert R."/>
            <person name="Binder M."/>
            <person name="Bloem J."/>
            <person name="Labutti K."/>
            <person name="Salamov A."/>
            <person name="Andreopoulos B."/>
            <person name="Baker S."/>
            <person name="Barry K."/>
            <person name="Bills G."/>
            <person name="Bluhm B."/>
            <person name="Cannon C."/>
            <person name="Castanera R."/>
            <person name="Culley D."/>
            <person name="Daum C."/>
            <person name="Ezra D."/>
            <person name="Gonzalez J."/>
            <person name="Henrissat B."/>
            <person name="Kuo A."/>
            <person name="Liang C."/>
            <person name="Lipzen A."/>
            <person name="Lutzoni F."/>
            <person name="Magnuson J."/>
            <person name="Mondo S."/>
            <person name="Nolan M."/>
            <person name="Ohm R."/>
            <person name="Pangilinan J."/>
            <person name="Park H.-J."/>
            <person name="Ramirez L."/>
            <person name="Alfaro M."/>
            <person name="Sun H."/>
            <person name="Tritt A."/>
            <person name="Yoshinaga Y."/>
            <person name="Zwiers L.-H."/>
            <person name="Turgeon B."/>
            <person name="Goodwin S."/>
            <person name="Spatafora J."/>
            <person name="Crous P."/>
            <person name="Grigoriev I."/>
        </authorList>
    </citation>
    <scope>NUCLEOTIDE SEQUENCE</scope>
    <source>
        <strain evidence="8">CBS 627.86</strain>
    </source>
</reference>
<keyword evidence="4 8" id="KW-0418">Kinase</keyword>
<dbReference type="InterPro" id="IPR050660">
    <property type="entry name" value="NEK_Ser/Thr_kinase"/>
</dbReference>
<name>A0A6A5ZXU6_9PLEO</name>
<dbReference type="GO" id="GO:0005524">
    <property type="term" value="F:ATP binding"/>
    <property type="evidence" value="ECO:0007669"/>
    <property type="project" value="UniProtKB-KW"/>
</dbReference>
<proteinExistence type="predicted"/>
<protein>
    <recommendedName>
        <fullName evidence="1">non-specific serine/threonine protein kinase</fullName>
        <ecNumber evidence="1">2.7.11.1</ecNumber>
    </recommendedName>
</protein>
<accession>A0A6A5ZXU6</accession>
<feature type="compositionally biased region" description="Basic residues" evidence="6">
    <location>
        <begin position="452"/>
        <end position="466"/>
    </location>
</feature>
<dbReference type="EMBL" id="ML977310">
    <property type="protein sequence ID" value="KAF2123131.1"/>
    <property type="molecule type" value="Genomic_DNA"/>
</dbReference>
<dbReference type="InterPro" id="IPR008271">
    <property type="entry name" value="Ser/Thr_kinase_AS"/>
</dbReference>
<dbReference type="Proteomes" id="UP000799770">
    <property type="component" value="Unassembled WGS sequence"/>
</dbReference>
<keyword evidence="3" id="KW-0547">Nucleotide-binding</keyword>
<dbReference type="SUPFAM" id="SSF56112">
    <property type="entry name" value="Protein kinase-like (PK-like)"/>
    <property type="match status" value="1"/>
</dbReference>
<feature type="domain" description="Protein kinase" evidence="7">
    <location>
        <begin position="20"/>
        <end position="369"/>
    </location>
</feature>
<dbReference type="PANTHER" id="PTHR43671:SF13">
    <property type="entry name" value="SERINE_THREONINE-PROTEIN KINASE NEK2"/>
    <property type="match status" value="1"/>
</dbReference>
<evidence type="ECO:0000256" key="1">
    <source>
        <dbReference type="ARBA" id="ARBA00012513"/>
    </source>
</evidence>
<dbReference type="Gene3D" id="3.30.200.20">
    <property type="entry name" value="Phosphorylase Kinase, domain 1"/>
    <property type="match status" value="1"/>
</dbReference>
<dbReference type="PANTHER" id="PTHR43671">
    <property type="entry name" value="SERINE/THREONINE-PROTEIN KINASE NEK"/>
    <property type="match status" value="1"/>
</dbReference>
<dbReference type="GO" id="GO:0004674">
    <property type="term" value="F:protein serine/threonine kinase activity"/>
    <property type="evidence" value="ECO:0007669"/>
    <property type="project" value="UniProtKB-EC"/>
</dbReference>
<dbReference type="Gene3D" id="1.10.510.10">
    <property type="entry name" value="Transferase(Phosphotransferase) domain 1"/>
    <property type="match status" value="2"/>
</dbReference>
<organism evidence="8 9">
    <name type="scientific">Lophiotrema nucula</name>
    <dbReference type="NCBI Taxonomy" id="690887"/>
    <lineage>
        <taxon>Eukaryota</taxon>
        <taxon>Fungi</taxon>
        <taxon>Dikarya</taxon>
        <taxon>Ascomycota</taxon>
        <taxon>Pezizomycotina</taxon>
        <taxon>Dothideomycetes</taxon>
        <taxon>Pleosporomycetidae</taxon>
        <taxon>Pleosporales</taxon>
        <taxon>Lophiotremataceae</taxon>
        <taxon>Lophiotrema</taxon>
    </lineage>
</organism>
<keyword evidence="9" id="KW-1185">Reference proteome</keyword>
<dbReference type="InterPro" id="IPR000719">
    <property type="entry name" value="Prot_kinase_dom"/>
</dbReference>
<dbReference type="CDD" id="cd00180">
    <property type="entry name" value="PKc"/>
    <property type="match status" value="1"/>
</dbReference>
<dbReference type="PROSITE" id="PS50011">
    <property type="entry name" value="PROTEIN_KINASE_DOM"/>
    <property type="match status" value="1"/>
</dbReference>
<dbReference type="InterPro" id="IPR011009">
    <property type="entry name" value="Kinase-like_dom_sf"/>
</dbReference>